<dbReference type="EMBL" id="CDMC01000017">
    <property type="protein sequence ID" value="CEL10283.1"/>
    <property type="molecule type" value="Genomic_DNA"/>
</dbReference>
<sequence>MAYVSLYILRALTSNVTSPARRIEFLQLVNELGAMMQSLGPQVDTRPSVYGVALRSMCKQHENSPLEDLRPRVDSVHLPHGLVSTPTLTQDSQTEPELSMPADATMDPAMLSQSRYSTEIWGLSHDMSIFDGLIAGIPVPDET</sequence>
<gene>
    <name evidence="1" type="ORF">ASPCAL13404</name>
</gene>
<dbReference type="Proteomes" id="UP000054771">
    <property type="component" value="Unassembled WGS sequence"/>
</dbReference>
<dbReference type="AlphaFoldDB" id="A0A0U5GEJ9"/>
<accession>A0A0U5GEJ9</accession>
<protein>
    <submittedName>
        <fullName evidence="1">Uncharacterized protein</fullName>
    </submittedName>
</protein>
<organism evidence="1 2">
    <name type="scientific">Aspergillus calidoustus</name>
    <dbReference type="NCBI Taxonomy" id="454130"/>
    <lineage>
        <taxon>Eukaryota</taxon>
        <taxon>Fungi</taxon>
        <taxon>Dikarya</taxon>
        <taxon>Ascomycota</taxon>
        <taxon>Pezizomycotina</taxon>
        <taxon>Eurotiomycetes</taxon>
        <taxon>Eurotiomycetidae</taxon>
        <taxon>Eurotiales</taxon>
        <taxon>Aspergillaceae</taxon>
        <taxon>Aspergillus</taxon>
        <taxon>Aspergillus subgen. Nidulantes</taxon>
    </lineage>
</organism>
<proteinExistence type="predicted"/>
<keyword evidence="2" id="KW-1185">Reference proteome</keyword>
<name>A0A0U5GEJ9_ASPCI</name>
<evidence type="ECO:0000313" key="1">
    <source>
        <dbReference type="EMBL" id="CEL10283.1"/>
    </source>
</evidence>
<evidence type="ECO:0000313" key="2">
    <source>
        <dbReference type="Proteomes" id="UP000054771"/>
    </source>
</evidence>
<reference evidence="2" key="1">
    <citation type="journal article" date="2016" name="Genome Announc.">
        <title>Draft genome sequences of fungus Aspergillus calidoustus.</title>
        <authorList>
            <person name="Horn F."/>
            <person name="Linde J."/>
            <person name="Mattern D.J."/>
            <person name="Walther G."/>
            <person name="Guthke R."/>
            <person name="Scherlach K."/>
            <person name="Martin K."/>
            <person name="Brakhage A.A."/>
            <person name="Petzke L."/>
            <person name="Valiante V."/>
        </authorList>
    </citation>
    <scope>NUCLEOTIDE SEQUENCE [LARGE SCALE GENOMIC DNA]</scope>
    <source>
        <strain evidence="2">SF006504</strain>
    </source>
</reference>